<dbReference type="EMBL" id="KB201381">
    <property type="protein sequence ID" value="ESO96753.1"/>
    <property type="molecule type" value="Genomic_DNA"/>
</dbReference>
<keyword evidence="3" id="KW-1185">Reference proteome</keyword>
<keyword evidence="1" id="KW-0472">Membrane</keyword>
<dbReference type="KEGG" id="lgi:LOTGIDRAFT_143670"/>
<dbReference type="GeneID" id="20234730"/>
<feature type="transmembrane region" description="Helical" evidence="1">
    <location>
        <begin position="37"/>
        <end position="63"/>
    </location>
</feature>
<name>V3ZYY1_LOTGI</name>
<proteinExistence type="predicted"/>
<evidence type="ECO:0000256" key="1">
    <source>
        <dbReference type="SAM" id="Phobius"/>
    </source>
</evidence>
<dbReference type="RefSeq" id="XP_009052563.1">
    <property type="nucleotide sequence ID" value="XM_009054315.1"/>
</dbReference>
<gene>
    <name evidence="2" type="ORF">LOTGIDRAFT_143670</name>
</gene>
<evidence type="ECO:0000313" key="2">
    <source>
        <dbReference type="EMBL" id="ESO96753.1"/>
    </source>
</evidence>
<dbReference type="CTD" id="20234730"/>
<organism evidence="2 3">
    <name type="scientific">Lottia gigantea</name>
    <name type="common">Giant owl limpet</name>
    <dbReference type="NCBI Taxonomy" id="225164"/>
    <lineage>
        <taxon>Eukaryota</taxon>
        <taxon>Metazoa</taxon>
        <taxon>Spiralia</taxon>
        <taxon>Lophotrochozoa</taxon>
        <taxon>Mollusca</taxon>
        <taxon>Gastropoda</taxon>
        <taxon>Patellogastropoda</taxon>
        <taxon>Lottioidea</taxon>
        <taxon>Lottiidae</taxon>
        <taxon>Lottia</taxon>
    </lineage>
</organism>
<accession>V3ZYY1</accession>
<keyword evidence="1" id="KW-0812">Transmembrane</keyword>
<reference evidence="2 3" key="1">
    <citation type="journal article" date="2013" name="Nature">
        <title>Insights into bilaterian evolution from three spiralian genomes.</title>
        <authorList>
            <person name="Simakov O."/>
            <person name="Marletaz F."/>
            <person name="Cho S.J."/>
            <person name="Edsinger-Gonzales E."/>
            <person name="Havlak P."/>
            <person name="Hellsten U."/>
            <person name="Kuo D.H."/>
            <person name="Larsson T."/>
            <person name="Lv J."/>
            <person name="Arendt D."/>
            <person name="Savage R."/>
            <person name="Osoegawa K."/>
            <person name="de Jong P."/>
            <person name="Grimwood J."/>
            <person name="Chapman J.A."/>
            <person name="Shapiro H."/>
            <person name="Aerts A."/>
            <person name="Otillar R.P."/>
            <person name="Terry A.Y."/>
            <person name="Boore J.L."/>
            <person name="Grigoriev I.V."/>
            <person name="Lindberg D.R."/>
            <person name="Seaver E.C."/>
            <person name="Weisblat D.A."/>
            <person name="Putnam N.H."/>
            <person name="Rokhsar D.S."/>
        </authorList>
    </citation>
    <scope>NUCLEOTIDE SEQUENCE [LARGE SCALE GENOMIC DNA]</scope>
</reference>
<evidence type="ECO:0000313" key="3">
    <source>
        <dbReference type="Proteomes" id="UP000030746"/>
    </source>
</evidence>
<dbReference type="Proteomes" id="UP000030746">
    <property type="component" value="Unassembled WGS sequence"/>
</dbReference>
<keyword evidence="1" id="KW-1133">Transmembrane helix</keyword>
<dbReference type="HOGENOM" id="CLU_2870138_0_0_1"/>
<sequence length="64" mass="7561">MYWFAVQLIHIHVLVCCTINSYTCTGLLYNEFIYMYWFAVQLIHIHVLVCCTVNSYTCTGLLYN</sequence>
<dbReference type="AlphaFoldDB" id="V3ZYY1"/>
<protein>
    <submittedName>
        <fullName evidence="2">Uncharacterized protein</fullName>
    </submittedName>
</protein>